<comment type="caution">
    <text evidence="1">The sequence shown here is derived from an EMBL/GenBank/DDBJ whole genome shotgun (WGS) entry which is preliminary data.</text>
</comment>
<protein>
    <submittedName>
        <fullName evidence="1">TIGR02453 family protein</fullName>
    </submittedName>
</protein>
<reference evidence="1 2" key="2">
    <citation type="submission" date="2016-06" db="EMBL/GenBank/DDBJ databases">
        <title>Pedobacter psychrophilus sp. nov., isolated from Antarctic fragmentary rock.</title>
        <authorList>
            <person name="Svec P."/>
        </authorList>
    </citation>
    <scope>NUCLEOTIDE SEQUENCE [LARGE SCALE GENOMIC DNA]</scope>
    <source>
        <strain evidence="1 2">CCM 8644</strain>
    </source>
</reference>
<sequence length="222" mass="25624">MIKKETFQFLKDLMANNDRDWFQENKAKYEEARQNVEEFADEILIEIKKIDSSIPPEFSGKKSMMRIYRDVRFSKNKLPYKNNFGIGISSTGKGGDNPGYYIQIQPGESFVAGGYWMPQADHLKAIRQEIDYNTQDFLKIIESKEFVAHFGGLNQEDKLKTTPKGYDAEHEYIELLRLKSFTVFEKLNDNVLNSSKAVETIVESLKMINPLTVFLKQAIGNN</sequence>
<dbReference type="NCBIfam" id="TIGR02453">
    <property type="entry name" value="TIGR02453 family protein"/>
    <property type="match status" value="1"/>
</dbReference>
<dbReference type="PIRSF" id="PIRSF028451">
    <property type="entry name" value="UCP028451"/>
    <property type="match status" value="1"/>
</dbReference>
<dbReference type="RefSeq" id="WP_068820701.1">
    <property type="nucleotide sequence ID" value="NZ_LWHJ01000011.1"/>
</dbReference>
<organism evidence="1 2">
    <name type="scientific">Pedobacter psychrophilus</name>
    <dbReference type="NCBI Taxonomy" id="1826909"/>
    <lineage>
        <taxon>Bacteria</taxon>
        <taxon>Pseudomonadati</taxon>
        <taxon>Bacteroidota</taxon>
        <taxon>Sphingobacteriia</taxon>
        <taxon>Sphingobacteriales</taxon>
        <taxon>Sphingobacteriaceae</taxon>
        <taxon>Pedobacter</taxon>
    </lineage>
</organism>
<dbReference type="Pfam" id="PF09365">
    <property type="entry name" value="DUF2461"/>
    <property type="match status" value="1"/>
</dbReference>
<dbReference type="InterPro" id="IPR015996">
    <property type="entry name" value="UCP028451"/>
</dbReference>
<dbReference type="STRING" id="1826909.A5893_00735"/>
<name>A0A179DLS2_9SPHI</name>
<keyword evidence="2" id="KW-1185">Reference proteome</keyword>
<accession>A0A179DLS2</accession>
<dbReference type="OrthoDB" id="9794241at2"/>
<proteinExistence type="predicted"/>
<dbReference type="InterPro" id="IPR012808">
    <property type="entry name" value="CHP02453"/>
</dbReference>
<dbReference type="Proteomes" id="UP000078459">
    <property type="component" value="Unassembled WGS sequence"/>
</dbReference>
<evidence type="ECO:0000313" key="2">
    <source>
        <dbReference type="Proteomes" id="UP000078459"/>
    </source>
</evidence>
<dbReference type="PANTHER" id="PTHR36452:SF1">
    <property type="entry name" value="DUF2461 DOMAIN-CONTAINING PROTEIN"/>
    <property type="match status" value="1"/>
</dbReference>
<dbReference type="EMBL" id="LWHJ01000011">
    <property type="protein sequence ID" value="OAQ41670.1"/>
    <property type="molecule type" value="Genomic_DNA"/>
</dbReference>
<dbReference type="AlphaFoldDB" id="A0A179DLS2"/>
<evidence type="ECO:0000313" key="1">
    <source>
        <dbReference type="EMBL" id="OAQ41670.1"/>
    </source>
</evidence>
<reference evidence="1 2" key="1">
    <citation type="submission" date="2016-04" db="EMBL/GenBank/DDBJ databases">
        <authorList>
            <person name="Evans L.H."/>
            <person name="Alamgir A."/>
            <person name="Owens N."/>
            <person name="Weber N.D."/>
            <person name="Virtaneva K."/>
            <person name="Barbian K."/>
            <person name="Babar A."/>
            <person name="Rosenke K."/>
        </authorList>
    </citation>
    <scope>NUCLEOTIDE SEQUENCE [LARGE SCALE GENOMIC DNA]</scope>
    <source>
        <strain evidence="1 2">CCM 8644</strain>
    </source>
</reference>
<dbReference type="PANTHER" id="PTHR36452">
    <property type="entry name" value="CHROMOSOME 12, WHOLE GENOME SHOTGUN SEQUENCE"/>
    <property type="match status" value="1"/>
</dbReference>
<gene>
    <name evidence="1" type="ORF">A5893_00735</name>
</gene>